<evidence type="ECO:0000256" key="1">
    <source>
        <dbReference type="SAM" id="MobiDB-lite"/>
    </source>
</evidence>
<name>A0ABN9TLJ1_9DINO</name>
<feature type="region of interest" description="Disordered" evidence="1">
    <location>
        <begin position="1"/>
        <end position="87"/>
    </location>
</feature>
<accession>A0ABN9TLJ1</accession>
<gene>
    <name evidence="2" type="ORF">PCOR1329_LOCUS40241</name>
</gene>
<keyword evidence="3" id="KW-1185">Reference proteome</keyword>
<reference evidence="2" key="1">
    <citation type="submission" date="2023-10" db="EMBL/GenBank/DDBJ databases">
        <authorList>
            <person name="Chen Y."/>
            <person name="Shah S."/>
            <person name="Dougan E. K."/>
            <person name="Thang M."/>
            <person name="Chan C."/>
        </authorList>
    </citation>
    <scope>NUCLEOTIDE SEQUENCE [LARGE SCALE GENOMIC DNA]</scope>
</reference>
<evidence type="ECO:0000313" key="3">
    <source>
        <dbReference type="Proteomes" id="UP001189429"/>
    </source>
</evidence>
<dbReference type="EMBL" id="CAUYUJ010014851">
    <property type="protein sequence ID" value="CAK0846853.1"/>
    <property type="molecule type" value="Genomic_DNA"/>
</dbReference>
<dbReference type="Proteomes" id="UP001189429">
    <property type="component" value="Unassembled WGS sequence"/>
</dbReference>
<proteinExistence type="predicted"/>
<sequence length="110" mass="11470">MSSAESAAAMTRRRRQHSADQHRDATSLLPGPTALHCTRAPAPTGGWGAAGQLDPESGAVREGTSSRATLARRKGAPMRRAACPQVRPSAAAGSLKFASAREVLLGPRRT</sequence>
<comment type="caution">
    <text evidence="2">The sequence shown here is derived from an EMBL/GenBank/DDBJ whole genome shotgun (WGS) entry which is preliminary data.</text>
</comment>
<evidence type="ECO:0000313" key="2">
    <source>
        <dbReference type="EMBL" id="CAK0846853.1"/>
    </source>
</evidence>
<organism evidence="2 3">
    <name type="scientific">Prorocentrum cordatum</name>
    <dbReference type="NCBI Taxonomy" id="2364126"/>
    <lineage>
        <taxon>Eukaryota</taxon>
        <taxon>Sar</taxon>
        <taxon>Alveolata</taxon>
        <taxon>Dinophyceae</taxon>
        <taxon>Prorocentrales</taxon>
        <taxon>Prorocentraceae</taxon>
        <taxon>Prorocentrum</taxon>
    </lineage>
</organism>
<protein>
    <submittedName>
        <fullName evidence="2">Uncharacterized protein</fullName>
    </submittedName>
</protein>